<dbReference type="GO" id="GO:0030170">
    <property type="term" value="F:pyridoxal phosphate binding"/>
    <property type="evidence" value="ECO:0007669"/>
    <property type="project" value="InterPro"/>
</dbReference>
<dbReference type="AlphaFoldDB" id="A0A1I1J720"/>
<evidence type="ECO:0000313" key="8">
    <source>
        <dbReference type="Proteomes" id="UP000199577"/>
    </source>
</evidence>
<evidence type="ECO:0000313" key="7">
    <source>
        <dbReference type="EMBL" id="SFC43782.1"/>
    </source>
</evidence>
<dbReference type="Gene3D" id="3.90.1150.10">
    <property type="entry name" value="Aspartate Aminotransferase, domain 1"/>
    <property type="match status" value="1"/>
</dbReference>
<comment type="similarity">
    <text evidence="2">Belongs to the class-I pyridoxal-phosphate-dependent aminotransferase family.</text>
</comment>
<reference evidence="7 8" key="1">
    <citation type="submission" date="2016-10" db="EMBL/GenBank/DDBJ databases">
        <authorList>
            <person name="de Groot N.N."/>
        </authorList>
    </citation>
    <scope>NUCLEOTIDE SEQUENCE [LARGE SCALE GENOMIC DNA]</scope>
    <source>
        <strain evidence="7 8">DSM 22900</strain>
    </source>
</reference>
<gene>
    <name evidence="7" type="ORF">SAMN05421747_11128</name>
</gene>
<dbReference type="PANTHER" id="PTHR43807">
    <property type="entry name" value="FI04487P"/>
    <property type="match status" value="1"/>
</dbReference>
<keyword evidence="3 7" id="KW-0032">Aminotransferase</keyword>
<keyword evidence="5" id="KW-0663">Pyridoxal phosphate</keyword>
<dbReference type="Gene3D" id="3.40.640.10">
    <property type="entry name" value="Type I PLP-dependent aspartate aminotransferase-like (Major domain)"/>
    <property type="match status" value="1"/>
</dbReference>
<accession>A0A1I1J720</accession>
<evidence type="ECO:0000256" key="3">
    <source>
        <dbReference type="ARBA" id="ARBA00022576"/>
    </source>
</evidence>
<evidence type="ECO:0000256" key="1">
    <source>
        <dbReference type="ARBA" id="ARBA00001933"/>
    </source>
</evidence>
<dbReference type="InterPro" id="IPR015424">
    <property type="entry name" value="PyrdxlP-dep_Trfase"/>
</dbReference>
<dbReference type="OrthoDB" id="9802328at2"/>
<dbReference type="InterPro" id="IPR051326">
    <property type="entry name" value="Kynurenine-oxoglutarate_AT"/>
</dbReference>
<dbReference type="NCBIfam" id="NF006569">
    <property type="entry name" value="PRK09082.1"/>
    <property type="match status" value="1"/>
</dbReference>
<protein>
    <submittedName>
        <fullName evidence="7">Methionine aminotransferase</fullName>
    </submittedName>
</protein>
<evidence type="ECO:0000256" key="2">
    <source>
        <dbReference type="ARBA" id="ARBA00007441"/>
    </source>
</evidence>
<dbReference type="InterPro" id="IPR015422">
    <property type="entry name" value="PyrdxlP-dep_Trfase_small"/>
</dbReference>
<dbReference type="InterPro" id="IPR015421">
    <property type="entry name" value="PyrdxlP-dep_Trfase_major"/>
</dbReference>
<dbReference type="GO" id="GO:0005737">
    <property type="term" value="C:cytoplasm"/>
    <property type="evidence" value="ECO:0007669"/>
    <property type="project" value="TreeGrafter"/>
</dbReference>
<keyword evidence="4 7" id="KW-0808">Transferase</keyword>
<dbReference type="CDD" id="cd00609">
    <property type="entry name" value="AAT_like"/>
    <property type="match status" value="1"/>
</dbReference>
<dbReference type="EMBL" id="FOLL01000011">
    <property type="protein sequence ID" value="SFC43782.1"/>
    <property type="molecule type" value="Genomic_DNA"/>
</dbReference>
<organism evidence="7 8">
    <name type="scientific">Parapedobacter composti</name>
    <dbReference type="NCBI Taxonomy" id="623281"/>
    <lineage>
        <taxon>Bacteria</taxon>
        <taxon>Pseudomonadati</taxon>
        <taxon>Bacteroidota</taxon>
        <taxon>Sphingobacteriia</taxon>
        <taxon>Sphingobacteriales</taxon>
        <taxon>Sphingobacteriaceae</taxon>
        <taxon>Parapedobacter</taxon>
    </lineage>
</organism>
<name>A0A1I1J720_9SPHI</name>
<feature type="domain" description="Aminotransferase class I/classII large" evidence="6">
    <location>
        <begin position="30"/>
        <end position="379"/>
    </location>
</feature>
<keyword evidence="8" id="KW-1185">Reference proteome</keyword>
<dbReference type="STRING" id="623281.SAMN05421747_11128"/>
<dbReference type="FunFam" id="3.40.640.10:FF:000033">
    <property type="entry name" value="Aspartate aminotransferase"/>
    <property type="match status" value="1"/>
</dbReference>
<evidence type="ECO:0000259" key="6">
    <source>
        <dbReference type="Pfam" id="PF00155"/>
    </source>
</evidence>
<dbReference type="RefSeq" id="WP_090973870.1">
    <property type="nucleotide sequence ID" value="NZ_FOLL01000011.1"/>
</dbReference>
<dbReference type="InterPro" id="IPR004839">
    <property type="entry name" value="Aminotransferase_I/II_large"/>
</dbReference>
<comment type="cofactor">
    <cofactor evidence="1">
        <name>pyridoxal 5'-phosphate</name>
        <dbReference type="ChEBI" id="CHEBI:597326"/>
    </cofactor>
</comment>
<evidence type="ECO:0000256" key="4">
    <source>
        <dbReference type="ARBA" id="ARBA00022679"/>
    </source>
</evidence>
<dbReference type="Pfam" id="PF00155">
    <property type="entry name" value="Aminotran_1_2"/>
    <property type="match status" value="1"/>
</dbReference>
<dbReference type="SUPFAM" id="SSF53383">
    <property type="entry name" value="PLP-dependent transferases"/>
    <property type="match status" value="1"/>
</dbReference>
<proteinExistence type="inferred from homology"/>
<dbReference type="PANTHER" id="PTHR43807:SF20">
    <property type="entry name" value="FI04487P"/>
    <property type="match status" value="1"/>
</dbReference>
<dbReference type="Proteomes" id="UP000199577">
    <property type="component" value="Unassembled WGS sequence"/>
</dbReference>
<dbReference type="GO" id="GO:0016212">
    <property type="term" value="F:kynurenine-oxoglutarate transaminase activity"/>
    <property type="evidence" value="ECO:0007669"/>
    <property type="project" value="TreeGrafter"/>
</dbReference>
<evidence type="ECO:0000256" key="5">
    <source>
        <dbReference type="ARBA" id="ARBA00022898"/>
    </source>
</evidence>
<sequence>MNHRLMTKLPDTGISIFTHMSQLAVRHGAINLSQGFPDFDCSPRLVALVAQYMRQGYNQYAPMTGVAGLRERISAKVEATAGIYYHPETEITVTAGATQALFTAMATVIHPGDEVILFEPAYDAYAPSVRVFGGIPKPVALNAPDFAIDWEAVTHLMSPKTRLIIVNSPNNPTARVLSDTDYRRLVEILRDNDCYVLSDEVYEHMVYDGVQHRSAMHYAGLRERAFVVASFGKLYHTTGWKVGYCLAPAALMAEFRKIHQFNVFSVNTPVQHALAEFLNDPEEYLELGAFFQEKRDFMLEALSGTRFRALPCQGTYFLLADYTAISALPERLFCEALTEQRGVAMIPVSSFYSEETNQQLVRICFAKQRQTLEQAADRLALVSDL</sequence>